<reference evidence="1 2" key="1">
    <citation type="submission" date="2024-05" db="EMBL/GenBank/DDBJ databases">
        <authorList>
            <person name="Haq I."/>
            <person name="Ullah Z."/>
            <person name="Ahmad R."/>
            <person name="Li M."/>
            <person name="Tong Y."/>
        </authorList>
    </citation>
    <scope>NUCLEOTIDE SEQUENCE [LARGE SCALE GENOMIC DNA]</scope>
    <source>
        <strain evidence="1 2">16A2E</strain>
    </source>
</reference>
<dbReference type="Pfam" id="PF10612">
    <property type="entry name" value="Spore-coat_CotZ"/>
    <property type="match status" value="1"/>
</dbReference>
<protein>
    <submittedName>
        <fullName evidence="1">CotY/CotZ family spore coat protein</fullName>
    </submittedName>
</protein>
<proteinExistence type="predicted"/>
<accession>A0ABU9XKJ3</accession>
<keyword evidence="1" id="KW-0167">Capsid protein</keyword>
<keyword evidence="1" id="KW-0946">Virion</keyword>
<dbReference type="Proteomes" id="UP001444625">
    <property type="component" value="Unassembled WGS sequence"/>
</dbReference>
<dbReference type="EMBL" id="JBDIML010000007">
    <property type="protein sequence ID" value="MEN2768817.1"/>
    <property type="molecule type" value="Genomic_DNA"/>
</dbReference>
<name>A0ABU9XKJ3_9BACI</name>
<evidence type="ECO:0000313" key="2">
    <source>
        <dbReference type="Proteomes" id="UP001444625"/>
    </source>
</evidence>
<gene>
    <name evidence="1" type="ORF">ABC228_16660</name>
</gene>
<evidence type="ECO:0000313" key="1">
    <source>
        <dbReference type="EMBL" id="MEN2768817.1"/>
    </source>
</evidence>
<dbReference type="InterPro" id="IPR019593">
    <property type="entry name" value="Spore_coat_protein_Z/Y"/>
</dbReference>
<dbReference type="RefSeq" id="WP_345826310.1">
    <property type="nucleotide sequence ID" value="NZ_JBDIML010000007.1"/>
</dbReference>
<organism evidence="1 2">
    <name type="scientific">Ornithinibacillus xuwenensis</name>
    <dbReference type="NCBI Taxonomy" id="3144668"/>
    <lineage>
        <taxon>Bacteria</taxon>
        <taxon>Bacillati</taxon>
        <taxon>Bacillota</taxon>
        <taxon>Bacilli</taxon>
        <taxon>Bacillales</taxon>
        <taxon>Bacillaceae</taxon>
        <taxon>Ornithinibacillus</taxon>
    </lineage>
</organism>
<comment type="caution">
    <text evidence="1">The sequence shown here is derived from an EMBL/GenBank/DDBJ whole genome shotgun (WGS) entry which is preliminary data.</text>
</comment>
<keyword evidence="2" id="KW-1185">Reference proteome</keyword>
<sequence>MSCSHGKQSGECVCDVVRKIVKAQDEVAAAMDNNCCTTGCEQSIRDLLSPATANGNTTIPFLLYCKGDCDLFFATGVAQNGNGAAFDCIETPVFRAKKFKKGCCVELELLEFETNSGGGGSLIPTPQDNCDFIPPNATGDFVETGICITVDLHHFIAIQCLAPTTPVSPAADNGNGHGHGHVF</sequence>